<dbReference type="Proteomes" id="UP000664521">
    <property type="component" value="Unassembled WGS sequence"/>
</dbReference>
<protein>
    <recommendedName>
        <fullName evidence="3">Amidohydrolase-related domain-containing protein</fullName>
    </recommendedName>
</protein>
<evidence type="ECO:0008006" key="3">
    <source>
        <dbReference type="Google" id="ProtNLM"/>
    </source>
</evidence>
<organism evidence="1 2">
    <name type="scientific">Heterodermia speciosa</name>
    <dbReference type="NCBI Taxonomy" id="116794"/>
    <lineage>
        <taxon>Eukaryota</taxon>
        <taxon>Fungi</taxon>
        <taxon>Dikarya</taxon>
        <taxon>Ascomycota</taxon>
        <taxon>Pezizomycotina</taxon>
        <taxon>Lecanoromycetes</taxon>
        <taxon>OSLEUM clade</taxon>
        <taxon>Lecanoromycetidae</taxon>
        <taxon>Caliciales</taxon>
        <taxon>Physciaceae</taxon>
        <taxon>Heterodermia</taxon>
    </lineage>
</organism>
<dbReference type="InterPro" id="IPR052349">
    <property type="entry name" value="Metallo-hydrolase_Enzymes"/>
</dbReference>
<dbReference type="Gene3D" id="3.20.20.140">
    <property type="entry name" value="Metal-dependent hydrolases"/>
    <property type="match status" value="1"/>
</dbReference>
<keyword evidence="2" id="KW-1185">Reference proteome</keyword>
<dbReference type="EMBL" id="CAJPDS010000067">
    <property type="protein sequence ID" value="CAF9933282.1"/>
    <property type="molecule type" value="Genomic_DNA"/>
</dbReference>
<dbReference type="AlphaFoldDB" id="A0A8H3FYD1"/>
<dbReference type="PANTHER" id="PTHR32027:SF0">
    <property type="entry name" value="CYTOSINE DEAMINASE"/>
    <property type="match status" value="1"/>
</dbReference>
<name>A0A8H3FYD1_9LECA</name>
<gene>
    <name evidence="1" type="ORF">HETSPECPRED_008586</name>
</gene>
<dbReference type="InterPro" id="IPR032466">
    <property type="entry name" value="Metal_Hydrolase"/>
</dbReference>
<evidence type="ECO:0000313" key="2">
    <source>
        <dbReference type="Proteomes" id="UP000664521"/>
    </source>
</evidence>
<dbReference type="PANTHER" id="PTHR32027">
    <property type="entry name" value="CYTOSINE DEAMINASE"/>
    <property type="match status" value="1"/>
</dbReference>
<accession>A0A8H3FYD1</accession>
<dbReference type="GO" id="GO:0016814">
    <property type="term" value="F:hydrolase activity, acting on carbon-nitrogen (but not peptide) bonds, in cyclic amidines"/>
    <property type="evidence" value="ECO:0007669"/>
    <property type="project" value="TreeGrafter"/>
</dbReference>
<proteinExistence type="predicted"/>
<reference evidence="1" key="1">
    <citation type="submission" date="2021-03" db="EMBL/GenBank/DDBJ databases">
        <authorList>
            <person name="Tagirdzhanova G."/>
        </authorList>
    </citation>
    <scope>NUCLEOTIDE SEQUENCE</scope>
</reference>
<evidence type="ECO:0000313" key="1">
    <source>
        <dbReference type="EMBL" id="CAF9933282.1"/>
    </source>
</evidence>
<comment type="caution">
    <text evidence="1">The sequence shown here is derived from an EMBL/GenBank/DDBJ whole genome shotgun (WGS) entry which is preliminary data.</text>
</comment>
<sequence>MAAQFLKHHGINLQQEMDSIQKEGGIVSPANDMESNSAKPLSRLNGVRMSNEPKKTVSDIFFDSGKVKNTKPHRDSESAGWSDDHEGLSCNQALVLPSLCHPHIHLDKCFLFSHRKYDDLEVVRGDFPEALELTSKAKASFEHDDLVTRGGWLIRESIAAGVTHMRAFVEVDTTVKFKCLDAGLVLKQRFASFCEIQICVFAQDPVFSAGKNYPRGKQLIEEALGREGVDALGSTPYVESSEELMHANVDWAISSAVKYQKHLDLHLDYNLDSTNPPLIFPVLDRLHKTWKSRNEGKTVVLGHCTRLTLFSNKEWVELRDRIADLPVYFVGLPTSDIYMMGKPSDDDGGGQRVRGTLQIPQMIQKYGLKGVIGVNNVGNAFTPQGNCDPLSIASMGVGIYQAGTKADAQVLFNCVSTTAKTAIGFAQPEDPFGEGAPADFVLFENAMLSEERTPGQVRQRRTLQEMIYDPPKQRRTIFQGRLVPTNIVG</sequence>
<dbReference type="OrthoDB" id="10266980at2759"/>
<dbReference type="SUPFAM" id="SSF51556">
    <property type="entry name" value="Metallo-dependent hydrolases"/>
    <property type="match status" value="1"/>
</dbReference>